<dbReference type="EMBL" id="JAPDFW010000133">
    <property type="protein sequence ID" value="KAJ5067140.1"/>
    <property type="molecule type" value="Genomic_DNA"/>
</dbReference>
<accession>A0A9Q0L824</accession>
<evidence type="ECO:0000313" key="2">
    <source>
        <dbReference type="EMBL" id="KAJ5067140.1"/>
    </source>
</evidence>
<keyword evidence="3" id="KW-1185">Reference proteome</keyword>
<name>A0A9Q0L824_ANAIG</name>
<feature type="compositionally biased region" description="Polar residues" evidence="1">
    <location>
        <begin position="1"/>
        <end position="19"/>
    </location>
</feature>
<feature type="region of interest" description="Disordered" evidence="1">
    <location>
        <begin position="1"/>
        <end position="23"/>
    </location>
</feature>
<dbReference type="AlphaFoldDB" id="A0A9Q0L824"/>
<evidence type="ECO:0000313" key="3">
    <source>
        <dbReference type="Proteomes" id="UP001149090"/>
    </source>
</evidence>
<organism evidence="2 3">
    <name type="scientific">Anaeramoeba ignava</name>
    <name type="common">Anaerobic marine amoeba</name>
    <dbReference type="NCBI Taxonomy" id="1746090"/>
    <lineage>
        <taxon>Eukaryota</taxon>
        <taxon>Metamonada</taxon>
        <taxon>Anaeramoebidae</taxon>
        <taxon>Anaeramoeba</taxon>
    </lineage>
</organism>
<evidence type="ECO:0000256" key="1">
    <source>
        <dbReference type="SAM" id="MobiDB-lite"/>
    </source>
</evidence>
<protein>
    <submittedName>
        <fullName evidence="2">Uncharacterized protein</fullName>
    </submittedName>
</protein>
<reference evidence="2" key="1">
    <citation type="submission" date="2022-10" db="EMBL/GenBank/DDBJ databases">
        <title>Novel sulphate-reducing endosymbionts in the free-living metamonad Anaeramoeba.</title>
        <authorList>
            <person name="Jerlstrom-Hultqvist J."/>
            <person name="Cepicka I."/>
            <person name="Gallot-Lavallee L."/>
            <person name="Salas-Leiva D."/>
            <person name="Curtis B.A."/>
            <person name="Zahonova K."/>
            <person name="Pipaliya S."/>
            <person name="Dacks J."/>
            <person name="Roger A.J."/>
        </authorList>
    </citation>
    <scope>NUCLEOTIDE SEQUENCE</scope>
    <source>
        <strain evidence="2">BMAN</strain>
    </source>
</reference>
<gene>
    <name evidence="2" type="ORF">M0811_13189</name>
</gene>
<proteinExistence type="predicted"/>
<comment type="caution">
    <text evidence="2">The sequence shown here is derived from an EMBL/GenBank/DDBJ whole genome shotgun (WGS) entry which is preliminary data.</text>
</comment>
<dbReference type="Proteomes" id="UP001149090">
    <property type="component" value="Unassembled WGS sequence"/>
</dbReference>
<sequence length="71" mass="8324">MAINSNLEKENNQLITPSNDPKIGIKKNSKIQPFQRFPRISIDFKPSNIEKYTKRIFYFIHLFVVIDTAVL</sequence>